<accession>A0A120GQC4</accession>
<dbReference type="EMBL" id="LNNH01000012">
    <property type="protein sequence ID" value="KWW21089.1"/>
    <property type="molecule type" value="Genomic_DNA"/>
</dbReference>
<evidence type="ECO:0000313" key="3">
    <source>
        <dbReference type="Proteomes" id="UP000064189"/>
    </source>
</evidence>
<keyword evidence="1" id="KW-1133">Transmembrane helix</keyword>
<organism evidence="2 3">
    <name type="scientific">Peribacillus simplex</name>
    <dbReference type="NCBI Taxonomy" id="1478"/>
    <lineage>
        <taxon>Bacteria</taxon>
        <taxon>Bacillati</taxon>
        <taxon>Bacillota</taxon>
        <taxon>Bacilli</taxon>
        <taxon>Bacillales</taxon>
        <taxon>Bacillaceae</taxon>
        <taxon>Peribacillus</taxon>
    </lineage>
</organism>
<evidence type="ECO:0008006" key="4">
    <source>
        <dbReference type="Google" id="ProtNLM"/>
    </source>
</evidence>
<evidence type="ECO:0000313" key="2">
    <source>
        <dbReference type="EMBL" id="KWW21089.1"/>
    </source>
</evidence>
<dbReference type="Proteomes" id="UP000064189">
    <property type="component" value="Unassembled WGS sequence"/>
</dbReference>
<dbReference type="AlphaFoldDB" id="A0A120GQC4"/>
<reference evidence="2 3" key="1">
    <citation type="submission" date="2015-11" db="EMBL/GenBank/DDBJ databases">
        <title>Genome Sequence of Bacillus simplex strain VanAntwerpen2.</title>
        <authorList>
            <person name="Couger M.B."/>
        </authorList>
    </citation>
    <scope>NUCLEOTIDE SEQUENCE [LARGE SCALE GENOMIC DNA]</scope>
    <source>
        <strain evidence="2 3">VanAntwerpen02</strain>
    </source>
</reference>
<sequence>MDHSGGLIGLFAIVPILLYLGLLILSIYFVIKIIKFINAKTKLDQQRNEKLDELIKVIGNGNEKSE</sequence>
<comment type="caution">
    <text evidence="2">The sequence shown here is derived from an EMBL/GenBank/DDBJ whole genome shotgun (WGS) entry which is preliminary data.</text>
</comment>
<keyword evidence="3" id="KW-1185">Reference proteome</keyword>
<feature type="transmembrane region" description="Helical" evidence="1">
    <location>
        <begin position="6"/>
        <end position="31"/>
    </location>
</feature>
<name>A0A120GQC4_9BACI</name>
<proteinExistence type="predicted"/>
<gene>
    <name evidence="2" type="ORF">AS888_15875</name>
</gene>
<keyword evidence="1" id="KW-0812">Transmembrane</keyword>
<evidence type="ECO:0000256" key="1">
    <source>
        <dbReference type="SAM" id="Phobius"/>
    </source>
</evidence>
<keyword evidence="1" id="KW-0472">Membrane</keyword>
<protein>
    <recommendedName>
        <fullName evidence="4">DUF4083 domain-containing protein</fullName>
    </recommendedName>
</protein>